<comment type="caution">
    <text evidence="2">The sequence shown here is derived from an EMBL/GenBank/DDBJ whole genome shotgun (WGS) entry which is preliminary data.</text>
</comment>
<evidence type="ECO:0000259" key="1">
    <source>
        <dbReference type="Pfam" id="PF08646"/>
    </source>
</evidence>
<dbReference type="Proteomes" id="UP001153076">
    <property type="component" value="Unassembled WGS sequence"/>
</dbReference>
<dbReference type="AlphaFoldDB" id="A0A9Q1JNA5"/>
<accession>A0A9Q1JNA5</accession>
<proteinExistence type="predicted"/>
<organism evidence="2 3">
    <name type="scientific">Carnegiea gigantea</name>
    <dbReference type="NCBI Taxonomy" id="171969"/>
    <lineage>
        <taxon>Eukaryota</taxon>
        <taxon>Viridiplantae</taxon>
        <taxon>Streptophyta</taxon>
        <taxon>Embryophyta</taxon>
        <taxon>Tracheophyta</taxon>
        <taxon>Spermatophyta</taxon>
        <taxon>Magnoliopsida</taxon>
        <taxon>eudicotyledons</taxon>
        <taxon>Gunneridae</taxon>
        <taxon>Pentapetalae</taxon>
        <taxon>Caryophyllales</taxon>
        <taxon>Cactineae</taxon>
        <taxon>Cactaceae</taxon>
        <taxon>Cactoideae</taxon>
        <taxon>Echinocereeae</taxon>
        <taxon>Carnegiea</taxon>
    </lineage>
</organism>
<name>A0A9Q1JNA5_9CARY</name>
<keyword evidence="3" id="KW-1185">Reference proteome</keyword>
<evidence type="ECO:0000313" key="3">
    <source>
        <dbReference type="Proteomes" id="UP001153076"/>
    </source>
</evidence>
<dbReference type="SUPFAM" id="SSF50249">
    <property type="entry name" value="Nucleic acid-binding proteins"/>
    <property type="match status" value="1"/>
</dbReference>
<feature type="domain" description="Replication factor A C-terminal" evidence="1">
    <location>
        <begin position="7"/>
        <end position="65"/>
    </location>
</feature>
<reference evidence="2" key="1">
    <citation type="submission" date="2022-04" db="EMBL/GenBank/DDBJ databases">
        <title>Carnegiea gigantea Genome sequencing and assembly v2.</title>
        <authorList>
            <person name="Copetti D."/>
            <person name="Sanderson M.J."/>
            <person name="Burquez A."/>
            <person name="Wojciechowski M.F."/>
        </authorList>
    </citation>
    <scope>NUCLEOTIDE SEQUENCE</scope>
    <source>
        <strain evidence="2">SGP5-SGP5p</strain>
        <tissue evidence="2">Aerial part</tissue>
    </source>
</reference>
<evidence type="ECO:0000313" key="2">
    <source>
        <dbReference type="EMBL" id="KAJ8426738.1"/>
    </source>
</evidence>
<dbReference type="EMBL" id="JAKOGI010001244">
    <property type="protein sequence ID" value="KAJ8426738.1"/>
    <property type="molecule type" value="Genomic_DNA"/>
</dbReference>
<dbReference type="Gene3D" id="2.40.50.140">
    <property type="entry name" value="Nucleic acid-binding proteins"/>
    <property type="match status" value="1"/>
</dbReference>
<dbReference type="Pfam" id="PF08646">
    <property type="entry name" value="Rep_fac-A_C"/>
    <property type="match status" value="1"/>
</dbReference>
<dbReference type="InterPro" id="IPR013955">
    <property type="entry name" value="Rep_factor-A_C"/>
</dbReference>
<gene>
    <name evidence="2" type="ORF">Cgig2_015529</name>
</gene>
<sequence length="154" mass="17499">MDFVATKKSWYYYMSCECKRRLSNSGGSFYCPKCDITTQEPIPRYRIETKVEDDGGATIFTLFGKEDDNGGPHIPALIKNFIGTRHDILHNREDEVYTFPLAGKENGVTQEKSSETKGIVAKRNKSMIIDQEEETLPNTNQNGEATIIKRVKLK</sequence>
<protein>
    <recommendedName>
        <fullName evidence="1">Replication factor A C-terminal domain-containing protein</fullName>
    </recommendedName>
</protein>
<dbReference type="InterPro" id="IPR012340">
    <property type="entry name" value="NA-bd_OB-fold"/>
</dbReference>